<evidence type="ECO:0000256" key="1">
    <source>
        <dbReference type="SAM" id="Phobius"/>
    </source>
</evidence>
<dbReference type="AlphaFoldDB" id="A0A2U3K2C9"/>
<keyword evidence="1" id="KW-1133">Transmembrane helix</keyword>
<organism evidence="2 3">
    <name type="scientific">Candidatus Desulfosporosinus infrequens</name>
    <dbReference type="NCBI Taxonomy" id="2043169"/>
    <lineage>
        <taxon>Bacteria</taxon>
        <taxon>Bacillati</taxon>
        <taxon>Bacillota</taxon>
        <taxon>Clostridia</taxon>
        <taxon>Eubacteriales</taxon>
        <taxon>Desulfitobacteriaceae</taxon>
        <taxon>Desulfosporosinus</taxon>
    </lineage>
</organism>
<proteinExistence type="predicted"/>
<dbReference type="Proteomes" id="UP000238916">
    <property type="component" value="Unassembled WGS sequence"/>
</dbReference>
<sequence>MLVVSANAAVVDKNVAIAAISTTDLILVFFIINNLFLILK</sequence>
<feature type="transmembrane region" description="Helical" evidence="1">
    <location>
        <begin position="15"/>
        <end position="39"/>
    </location>
</feature>
<keyword evidence="1" id="KW-0472">Membrane</keyword>
<gene>
    <name evidence="2" type="ORF">SBF1_1240002</name>
</gene>
<reference evidence="3" key="1">
    <citation type="submission" date="2018-02" db="EMBL/GenBank/DDBJ databases">
        <authorList>
            <person name="Hausmann B."/>
        </authorList>
    </citation>
    <scope>NUCLEOTIDE SEQUENCE [LARGE SCALE GENOMIC DNA]</scope>
    <source>
        <strain evidence="3">Peat soil MAG SbF1</strain>
    </source>
</reference>
<protein>
    <submittedName>
        <fullName evidence="2">Uncharacterized protein</fullName>
    </submittedName>
</protein>
<evidence type="ECO:0000313" key="3">
    <source>
        <dbReference type="Proteomes" id="UP000238916"/>
    </source>
</evidence>
<keyword evidence="1" id="KW-0812">Transmembrane</keyword>
<name>A0A2U3K2C9_9FIRM</name>
<evidence type="ECO:0000313" key="2">
    <source>
        <dbReference type="EMBL" id="SPF33822.1"/>
    </source>
</evidence>
<accession>A0A2U3K2C9</accession>
<dbReference type="EMBL" id="OMOF01000029">
    <property type="protein sequence ID" value="SPF33822.1"/>
    <property type="molecule type" value="Genomic_DNA"/>
</dbReference>